<name>A0A132PDX7_9MYCO</name>
<evidence type="ECO:0000313" key="1">
    <source>
        <dbReference type="EMBL" id="KWX20531.1"/>
    </source>
</evidence>
<reference evidence="1 2" key="1">
    <citation type="submission" date="2015-07" db="EMBL/GenBank/DDBJ databases">
        <title>A draft genome sequence of Mycobacterium wolinskyi.</title>
        <authorList>
            <person name="de Man T.J."/>
            <person name="Perry K.A."/>
            <person name="Coulliette A.D."/>
            <person name="Jensen B."/>
            <person name="Toney N.C."/>
            <person name="Limbago B.M."/>
            <person name="Noble-Wang J."/>
        </authorList>
    </citation>
    <scope>NUCLEOTIDE SEQUENCE [LARGE SCALE GENOMIC DNA]</scope>
    <source>
        <strain evidence="1 2">CDC_01</strain>
    </source>
</reference>
<sequence length="194" mass="20765">MVARFTRRTALTAAGVGALVGVGYALSRAVDPGPPAIRLTDDGNGGDGGMMGPGMMGGATQADMGIYMEMFRRHNEIRRVVEEIPGGVRTTTESDAPELVAQLQAHLSSMYHHLEQGAEVMCMSASLPTLFRRADGYRRQLTFTANGVIAEETAEDAELVRSIRDHAREVTGFVDKGMPAMMEGMMGGGMMGPR</sequence>
<dbReference type="EMBL" id="LGTW01000027">
    <property type="protein sequence ID" value="KWX20531.1"/>
    <property type="molecule type" value="Genomic_DNA"/>
</dbReference>
<keyword evidence="2" id="KW-1185">Reference proteome</keyword>
<dbReference type="Proteomes" id="UP000070612">
    <property type="component" value="Unassembled WGS sequence"/>
</dbReference>
<gene>
    <name evidence="1" type="ORF">AFM11_30440</name>
</gene>
<comment type="caution">
    <text evidence="1">The sequence shown here is derived from an EMBL/GenBank/DDBJ whole genome shotgun (WGS) entry which is preliminary data.</text>
</comment>
<evidence type="ECO:0000313" key="2">
    <source>
        <dbReference type="Proteomes" id="UP000070612"/>
    </source>
</evidence>
<accession>A0A132PDX7</accession>
<dbReference type="PATRIC" id="fig|59750.3.peg.3988"/>
<proteinExistence type="predicted"/>
<dbReference type="AlphaFoldDB" id="A0A132PDX7"/>
<organism evidence="1 2">
    <name type="scientific">Mycolicibacterium wolinskyi</name>
    <dbReference type="NCBI Taxonomy" id="59750"/>
    <lineage>
        <taxon>Bacteria</taxon>
        <taxon>Bacillati</taxon>
        <taxon>Actinomycetota</taxon>
        <taxon>Actinomycetes</taxon>
        <taxon>Mycobacteriales</taxon>
        <taxon>Mycobacteriaceae</taxon>
        <taxon>Mycolicibacterium</taxon>
    </lineage>
</organism>
<protein>
    <submittedName>
        <fullName evidence="1">Uncharacterized protein</fullName>
    </submittedName>
</protein>